<keyword evidence="1" id="KW-1133">Transmembrane helix</keyword>
<dbReference type="PANTHER" id="PTHR30164:SF2">
    <property type="entry name" value="PROTEIN MTFA"/>
    <property type="match status" value="1"/>
</dbReference>
<sequence length="263" mass="30174">MLAWVLIAATIIIIAIIIFWPRHKKVKPMPNNWRQLLQQNVQFYRALSASEKAIFEQRVMQFLSNVAIHPVKTTLTDLDTVLIGSSAIIPIWGFPKWQYFNLKHILLYPNAFEAQTFDIQGENRDVLGMVGTGVMNQMMILSQDALREGFLNNYSKSNTAIHEFVHLLDKSDGATDGIPENLLSKPYVMPWVKLMHETIQQMQQQHSDINIYGATNPAEFLAVVSEYFFSQPHLLAEHHPQLYELLEKIFHQNPASFNTQPAT</sequence>
<dbReference type="Proteomes" id="UP000249720">
    <property type="component" value="Unassembled WGS sequence"/>
</dbReference>
<dbReference type="PANTHER" id="PTHR30164">
    <property type="entry name" value="MTFA PEPTIDASE"/>
    <property type="match status" value="1"/>
</dbReference>
<evidence type="ECO:0000313" key="2">
    <source>
        <dbReference type="EMBL" id="PZX59989.1"/>
    </source>
</evidence>
<dbReference type="SUPFAM" id="SSF55486">
    <property type="entry name" value="Metalloproteases ('zincins'), catalytic domain"/>
    <property type="match status" value="1"/>
</dbReference>
<feature type="transmembrane region" description="Helical" evidence="1">
    <location>
        <begin position="6"/>
        <end position="22"/>
    </location>
</feature>
<dbReference type="AlphaFoldDB" id="A0A2W7RZC2"/>
<dbReference type="InterPro" id="IPR042252">
    <property type="entry name" value="MtfA_N"/>
</dbReference>
<organism evidence="2 3">
    <name type="scientific">Hydrotalea sandarakina</name>
    <dbReference type="NCBI Taxonomy" id="1004304"/>
    <lineage>
        <taxon>Bacteria</taxon>
        <taxon>Pseudomonadati</taxon>
        <taxon>Bacteroidota</taxon>
        <taxon>Chitinophagia</taxon>
        <taxon>Chitinophagales</taxon>
        <taxon>Chitinophagaceae</taxon>
        <taxon>Hydrotalea</taxon>
    </lineage>
</organism>
<dbReference type="RefSeq" id="WP_111297191.1">
    <property type="nucleotide sequence ID" value="NZ_QKZV01000012.1"/>
</dbReference>
<keyword evidence="1" id="KW-0812">Transmembrane</keyword>
<gene>
    <name evidence="2" type="ORF">LX80_02708</name>
</gene>
<dbReference type="InterPro" id="IPR010384">
    <property type="entry name" value="MtfA_fam"/>
</dbReference>
<dbReference type="Gene3D" id="1.10.472.150">
    <property type="entry name" value="Glucose-regulated metallo-peptidase M90, N-terminal domain"/>
    <property type="match status" value="1"/>
</dbReference>
<evidence type="ECO:0008006" key="4">
    <source>
        <dbReference type="Google" id="ProtNLM"/>
    </source>
</evidence>
<dbReference type="GO" id="GO:0008237">
    <property type="term" value="F:metallopeptidase activity"/>
    <property type="evidence" value="ECO:0007669"/>
    <property type="project" value="InterPro"/>
</dbReference>
<dbReference type="GO" id="GO:0004177">
    <property type="term" value="F:aminopeptidase activity"/>
    <property type="evidence" value="ECO:0007669"/>
    <property type="project" value="TreeGrafter"/>
</dbReference>
<dbReference type="Gene3D" id="3.40.390.10">
    <property type="entry name" value="Collagenase (Catalytic Domain)"/>
    <property type="match status" value="1"/>
</dbReference>
<dbReference type="OrthoDB" id="9786424at2"/>
<name>A0A2W7RZC2_9BACT</name>
<comment type="caution">
    <text evidence="2">The sequence shown here is derived from an EMBL/GenBank/DDBJ whole genome shotgun (WGS) entry which is preliminary data.</text>
</comment>
<keyword evidence="3" id="KW-1185">Reference proteome</keyword>
<evidence type="ECO:0000313" key="3">
    <source>
        <dbReference type="Proteomes" id="UP000249720"/>
    </source>
</evidence>
<proteinExistence type="predicted"/>
<dbReference type="Pfam" id="PF06167">
    <property type="entry name" value="Peptidase_M90"/>
    <property type="match status" value="1"/>
</dbReference>
<dbReference type="InterPro" id="IPR024079">
    <property type="entry name" value="MetalloPept_cat_dom_sf"/>
</dbReference>
<evidence type="ECO:0000256" key="1">
    <source>
        <dbReference type="SAM" id="Phobius"/>
    </source>
</evidence>
<dbReference type="GO" id="GO:0005829">
    <property type="term" value="C:cytosol"/>
    <property type="evidence" value="ECO:0007669"/>
    <property type="project" value="TreeGrafter"/>
</dbReference>
<keyword evidence="1" id="KW-0472">Membrane</keyword>
<accession>A0A2W7RZC2</accession>
<dbReference type="CDD" id="cd20169">
    <property type="entry name" value="Peptidase_M90_mtfA"/>
    <property type="match status" value="1"/>
</dbReference>
<reference evidence="2 3" key="1">
    <citation type="submission" date="2018-06" db="EMBL/GenBank/DDBJ databases">
        <title>Genomic Encyclopedia of Archaeal and Bacterial Type Strains, Phase II (KMG-II): from individual species to whole genera.</title>
        <authorList>
            <person name="Goeker M."/>
        </authorList>
    </citation>
    <scope>NUCLEOTIDE SEQUENCE [LARGE SCALE GENOMIC DNA]</scope>
    <source>
        <strain evidence="2 3">DSM 23241</strain>
    </source>
</reference>
<dbReference type="EMBL" id="QKZV01000012">
    <property type="protein sequence ID" value="PZX59989.1"/>
    <property type="molecule type" value="Genomic_DNA"/>
</dbReference>
<protein>
    <recommendedName>
        <fullName evidence="4">Peptidase</fullName>
    </recommendedName>
</protein>